<dbReference type="Proteomes" id="UP001151760">
    <property type="component" value="Unassembled WGS sequence"/>
</dbReference>
<evidence type="ECO:0000256" key="1">
    <source>
        <dbReference type="SAM" id="MobiDB-lite"/>
    </source>
</evidence>
<name>A0ABQ5DBJ9_9ASTR</name>
<keyword evidence="2" id="KW-0812">Transmembrane</keyword>
<keyword evidence="4" id="KW-1185">Reference proteome</keyword>
<comment type="caution">
    <text evidence="3">The sequence shown here is derived from an EMBL/GenBank/DDBJ whole genome shotgun (WGS) entry which is preliminary data.</text>
</comment>
<keyword evidence="2" id="KW-0472">Membrane</keyword>
<reference evidence="3" key="1">
    <citation type="journal article" date="2022" name="Int. J. Mol. Sci.">
        <title>Draft Genome of Tanacetum Coccineum: Genomic Comparison of Closely Related Tanacetum-Family Plants.</title>
        <authorList>
            <person name="Yamashiro T."/>
            <person name="Shiraishi A."/>
            <person name="Nakayama K."/>
            <person name="Satake H."/>
        </authorList>
    </citation>
    <scope>NUCLEOTIDE SEQUENCE</scope>
</reference>
<accession>A0ABQ5DBJ9</accession>
<dbReference type="EMBL" id="BQNB010014970">
    <property type="protein sequence ID" value="GJT34499.1"/>
    <property type="molecule type" value="Genomic_DNA"/>
</dbReference>
<feature type="region of interest" description="Disordered" evidence="1">
    <location>
        <begin position="24"/>
        <end position="49"/>
    </location>
</feature>
<evidence type="ECO:0008006" key="5">
    <source>
        <dbReference type="Google" id="ProtNLM"/>
    </source>
</evidence>
<feature type="transmembrane region" description="Helical" evidence="2">
    <location>
        <begin position="86"/>
        <end position="104"/>
    </location>
</feature>
<proteinExistence type="predicted"/>
<sequence length="508" mass="57053">MAAGKTNAPDVGVTTAKRTRCGVTVEPNSPFSGLNSGGGVEEEAGQRRDAVSLNEEVNGNLADFKKLEFALKKMTRCSRKEKIKRCWISALALITLGWAAAFASPPVAMSFAMIVAGAAKSEAAPPTPTINIHLKLDSSTLLERKSNKLHTFSSFQESLHASKKSSAANLKDKAAARATTLAVACDLKRNNKISSQRGLSVLAMATSSQRRSKHDMERVMRWNVSEAMGIAWMESFARNMQLSKVDRRARFDFIAQHRRCTGIHAWRKLIHYLIETDSLFGLLIKRFCNPKRVLNCVFGFWKIDYMETFTRMHRCLRRDFKGLDHSGIFAVSEDPLKLERDKQNSVLALEALSSLLVNEDDDQDAFVNVDFNIDEMWLHEDIQTRPSAITEQQLFSIFHVGGNQMMSPIYTTNLRTSLNPYGFRTELYDSLGTQCVEEDQQYEKADSKVSKIHTCKLSGTSRSYKVESLELSGVDLERDFGLSPVGLAQKYLNLDHFSKIFCLNSYKN</sequence>
<gene>
    <name evidence="3" type="ORF">Tco_0924918</name>
</gene>
<keyword evidence="2" id="KW-1133">Transmembrane helix</keyword>
<evidence type="ECO:0000256" key="2">
    <source>
        <dbReference type="SAM" id="Phobius"/>
    </source>
</evidence>
<evidence type="ECO:0000313" key="3">
    <source>
        <dbReference type="EMBL" id="GJT34499.1"/>
    </source>
</evidence>
<reference evidence="3" key="2">
    <citation type="submission" date="2022-01" db="EMBL/GenBank/DDBJ databases">
        <authorList>
            <person name="Yamashiro T."/>
            <person name="Shiraishi A."/>
            <person name="Satake H."/>
            <person name="Nakayama K."/>
        </authorList>
    </citation>
    <scope>NUCLEOTIDE SEQUENCE</scope>
</reference>
<organism evidence="3 4">
    <name type="scientific">Tanacetum coccineum</name>
    <dbReference type="NCBI Taxonomy" id="301880"/>
    <lineage>
        <taxon>Eukaryota</taxon>
        <taxon>Viridiplantae</taxon>
        <taxon>Streptophyta</taxon>
        <taxon>Embryophyta</taxon>
        <taxon>Tracheophyta</taxon>
        <taxon>Spermatophyta</taxon>
        <taxon>Magnoliopsida</taxon>
        <taxon>eudicotyledons</taxon>
        <taxon>Gunneridae</taxon>
        <taxon>Pentapetalae</taxon>
        <taxon>asterids</taxon>
        <taxon>campanulids</taxon>
        <taxon>Asterales</taxon>
        <taxon>Asteraceae</taxon>
        <taxon>Asteroideae</taxon>
        <taxon>Anthemideae</taxon>
        <taxon>Anthemidinae</taxon>
        <taxon>Tanacetum</taxon>
    </lineage>
</organism>
<evidence type="ECO:0000313" key="4">
    <source>
        <dbReference type="Proteomes" id="UP001151760"/>
    </source>
</evidence>
<protein>
    <recommendedName>
        <fullName evidence="5">Transmembrane protein</fullName>
    </recommendedName>
</protein>